<evidence type="ECO:0000256" key="3">
    <source>
        <dbReference type="SAM" id="SignalP"/>
    </source>
</evidence>
<dbReference type="PROSITE" id="PS50222">
    <property type="entry name" value="EF_HAND_2"/>
    <property type="match status" value="2"/>
</dbReference>
<dbReference type="PROSITE" id="PS00018">
    <property type="entry name" value="EF_HAND_1"/>
    <property type="match status" value="1"/>
</dbReference>
<feature type="domain" description="EF-hand" evidence="4">
    <location>
        <begin position="91"/>
        <end position="122"/>
    </location>
</feature>
<accession>A0A183CD61</accession>
<dbReference type="SUPFAM" id="SSF47473">
    <property type="entry name" value="EF-hand"/>
    <property type="match status" value="1"/>
</dbReference>
<feature type="domain" description="EF-hand" evidence="4">
    <location>
        <begin position="39"/>
        <end position="74"/>
    </location>
</feature>
<reference evidence="5" key="1">
    <citation type="submission" date="2013-12" db="EMBL/GenBank/DDBJ databases">
        <authorList>
            <person name="Aslett M."/>
        </authorList>
    </citation>
    <scope>NUCLEOTIDE SEQUENCE [LARGE SCALE GENOMIC DNA]</scope>
    <source>
        <strain evidence="5">Lindley</strain>
    </source>
</reference>
<evidence type="ECO:0000259" key="4">
    <source>
        <dbReference type="PROSITE" id="PS50222"/>
    </source>
</evidence>
<dbReference type="Proteomes" id="UP000050741">
    <property type="component" value="Unassembled WGS sequence"/>
</dbReference>
<dbReference type="Pfam" id="PF13499">
    <property type="entry name" value="EF-hand_7"/>
    <property type="match status" value="1"/>
</dbReference>
<feature type="region of interest" description="Disordered" evidence="2">
    <location>
        <begin position="19"/>
        <end position="40"/>
    </location>
</feature>
<dbReference type="WBParaSite" id="GPLIN_001081500">
    <property type="protein sequence ID" value="GPLIN_001081500"/>
    <property type="gene ID" value="GPLIN_001081500"/>
</dbReference>
<evidence type="ECO:0000313" key="6">
    <source>
        <dbReference type="WBParaSite" id="GPLIN_001081500"/>
    </source>
</evidence>
<organism evidence="5 6">
    <name type="scientific">Globodera pallida</name>
    <name type="common">Potato cyst nematode worm</name>
    <name type="synonym">Heterodera pallida</name>
    <dbReference type="NCBI Taxonomy" id="36090"/>
    <lineage>
        <taxon>Eukaryota</taxon>
        <taxon>Metazoa</taxon>
        <taxon>Ecdysozoa</taxon>
        <taxon>Nematoda</taxon>
        <taxon>Chromadorea</taxon>
        <taxon>Rhabditida</taxon>
        <taxon>Tylenchina</taxon>
        <taxon>Tylenchomorpha</taxon>
        <taxon>Tylenchoidea</taxon>
        <taxon>Heteroderidae</taxon>
        <taxon>Heteroderinae</taxon>
        <taxon>Globodera</taxon>
    </lineage>
</organism>
<keyword evidence="5" id="KW-1185">Reference proteome</keyword>
<sequence>MHLPLLLLTLIIGFIASSSGQPSANATEGTEEEGEEPVNPEEQFKQLFQEVDSNSNGSISAAEALQFWQNKSKTMDPEALKKKLDTFNAKTLEEAVERGFKKVDKNGDNAVSPEELKAYMQS</sequence>
<protein>
    <submittedName>
        <fullName evidence="6">EF-hand domain-containing protein</fullName>
    </submittedName>
</protein>
<feature type="compositionally biased region" description="Acidic residues" evidence="2">
    <location>
        <begin position="29"/>
        <end position="39"/>
    </location>
</feature>
<evidence type="ECO:0000313" key="5">
    <source>
        <dbReference type="Proteomes" id="UP000050741"/>
    </source>
</evidence>
<keyword evidence="3" id="KW-0732">Signal</keyword>
<dbReference type="InterPro" id="IPR011992">
    <property type="entry name" value="EF-hand-dom_pair"/>
</dbReference>
<dbReference type="InterPro" id="IPR018247">
    <property type="entry name" value="EF_Hand_1_Ca_BS"/>
</dbReference>
<feature type="signal peptide" evidence="3">
    <location>
        <begin position="1"/>
        <end position="20"/>
    </location>
</feature>
<dbReference type="SMART" id="SM00054">
    <property type="entry name" value="EFh"/>
    <property type="match status" value="2"/>
</dbReference>
<name>A0A183CD61_GLOPA</name>
<keyword evidence="1" id="KW-0106">Calcium</keyword>
<dbReference type="AlphaFoldDB" id="A0A183CD61"/>
<dbReference type="Gene3D" id="1.10.238.10">
    <property type="entry name" value="EF-hand"/>
    <property type="match status" value="2"/>
</dbReference>
<evidence type="ECO:0000256" key="2">
    <source>
        <dbReference type="SAM" id="MobiDB-lite"/>
    </source>
</evidence>
<proteinExistence type="predicted"/>
<reference evidence="6" key="3">
    <citation type="submission" date="2016-06" db="UniProtKB">
        <authorList>
            <consortium name="WormBaseParasite"/>
        </authorList>
    </citation>
    <scope>IDENTIFICATION</scope>
</reference>
<dbReference type="InterPro" id="IPR002048">
    <property type="entry name" value="EF_hand_dom"/>
</dbReference>
<dbReference type="GO" id="GO:0005509">
    <property type="term" value="F:calcium ion binding"/>
    <property type="evidence" value="ECO:0007669"/>
    <property type="project" value="InterPro"/>
</dbReference>
<dbReference type="CDD" id="cd00051">
    <property type="entry name" value="EFh"/>
    <property type="match status" value="1"/>
</dbReference>
<feature type="chain" id="PRO_5008147429" evidence="3">
    <location>
        <begin position="21"/>
        <end position="122"/>
    </location>
</feature>
<reference evidence="5" key="2">
    <citation type="submission" date="2014-05" db="EMBL/GenBank/DDBJ databases">
        <title>The genome and life-stage specific transcriptomes of Globodera pallida elucidate key aspects of plant parasitism by a cyst nematode.</title>
        <authorList>
            <person name="Cotton J.A."/>
            <person name="Lilley C.J."/>
            <person name="Jones L.M."/>
            <person name="Kikuchi T."/>
            <person name="Reid A.J."/>
            <person name="Thorpe P."/>
            <person name="Tsai I.J."/>
            <person name="Beasley H."/>
            <person name="Blok V."/>
            <person name="Cock P.J.A."/>
            <person name="Van den Akker S.E."/>
            <person name="Holroyd N."/>
            <person name="Hunt M."/>
            <person name="Mantelin S."/>
            <person name="Naghra H."/>
            <person name="Pain A."/>
            <person name="Palomares-Rius J.E."/>
            <person name="Zarowiecki M."/>
            <person name="Berriman M."/>
            <person name="Jones J.T."/>
            <person name="Urwin P.E."/>
        </authorList>
    </citation>
    <scope>NUCLEOTIDE SEQUENCE [LARGE SCALE GENOMIC DNA]</scope>
    <source>
        <strain evidence="5">Lindley</strain>
    </source>
</reference>
<evidence type="ECO:0000256" key="1">
    <source>
        <dbReference type="ARBA" id="ARBA00022837"/>
    </source>
</evidence>